<feature type="transmembrane region" description="Helical" evidence="1">
    <location>
        <begin position="12"/>
        <end position="29"/>
    </location>
</feature>
<evidence type="ECO:0000313" key="2">
    <source>
        <dbReference type="EMBL" id="ABS86829.1"/>
    </source>
</evidence>
<reference evidence="2" key="1">
    <citation type="submission" date="2007-07" db="EMBL/GenBank/DDBJ databases">
        <title>Plasticity zones in Helicobacters: population, sequence and functional analyses.</title>
        <authorList>
            <person name="Kersulyte D."/>
            <person name="Lee W."/>
            <person name="Subramaniam D."/>
            <person name="Kalia A."/>
            <person name="Dailidiene D."/>
            <person name="Anant S."/>
            <person name="Berg D.E."/>
        </authorList>
    </citation>
    <scope>NUCLEOTIDE SEQUENCE</scope>
    <source>
        <strain evidence="2">MIT-00-7128</strain>
    </source>
</reference>
<keyword evidence="1" id="KW-1133">Transmembrane helix</keyword>
<organism evidence="2">
    <name type="scientific">Helicobacter cetorum</name>
    <dbReference type="NCBI Taxonomy" id="138563"/>
    <lineage>
        <taxon>Bacteria</taxon>
        <taxon>Pseudomonadati</taxon>
        <taxon>Campylobacterota</taxon>
        <taxon>Epsilonproteobacteria</taxon>
        <taxon>Campylobacterales</taxon>
        <taxon>Helicobacteraceae</taxon>
        <taxon>Helicobacter</taxon>
    </lineage>
</organism>
<name>A7LH09_9HELI</name>
<sequence>MKKLKDFFNKHPESVFPLCVFILIVLLVINHIDRAIGSLANALAMLIFTFLYTRNIR</sequence>
<accession>A7LH09</accession>
<dbReference type="EMBL" id="EU015081">
    <property type="protein sequence ID" value="ABS86829.1"/>
    <property type="molecule type" value="Genomic_DNA"/>
</dbReference>
<dbReference type="AlphaFoldDB" id="A7LH09"/>
<evidence type="ECO:0000256" key="1">
    <source>
        <dbReference type="SAM" id="Phobius"/>
    </source>
</evidence>
<keyword evidence="1" id="KW-0812">Transmembrane</keyword>
<proteinExistence type="predicted"/>
<keyword evidence="1" id="KW-0472">Membrane</keyword>
<protein>
    <submittedName>
        <fullName evidence="2">Uncharacterized protein</fullName>
    </submittedName>
</protein>
<feature type="transmembrane region" description="Helical" evidence="1">
    <location>
        <begin position="35"/>
        <end position="53"/>
    </location>
</feature>
<gene>
    <name evidence="2" type="ORF">pz32w</name>
</gene>